<dbReference type="InterPro" id="IPR038717">
    <property type="entry name" value="Tc1-like_DDE_dom"/>
</dbReference>
<name>A0A7X3MUL9_9HYPH</name>
<dbReference type="AlphaFoldDB" id="A0A7X3MUL9"/>
<organism evidence="2 3">
    <name type="scientific">Microvirga makkahensis</name>
    <dbReference type="NCBI Taxonomy" id="1128670"/>
    <lineage>
        <taxon>Bacteria</taxon>
        <taxon>Pseudomonadati</taxon>
        <taxon>Pseudomonadota</taxon>
        <taxon>Alphaproteobacteria</taxon>
        <taxon>Hyphomicrobiales</taxon>
        <taxon>Methylobacteriaceae</taxon>
        <taxon>Microvirga</taxon>
    </lineage>
</organism>
<keyword evidence="3" id="KW-1185">Reference proteome</keyword>
<sequence>MVLGSLRGWPSTAICAFLGIEKKTYRSYCQAYGRGGASALFAPRAPPRRKVDSESLKSLIFTILHEPPLNYGINRTAWTMGTLQHALAEKGSPVCRDTIRKITHQAGWRWRKARKVLTSTDPDYSEKVRTLRSTLASLQADEAFFSIDEFGPFIVRRQGGRALTPPGTVRTVPARQKARGTLILTAALELSKNQVTYVYSERKNTAEMIRLTEILVTKYAACRQLYLSWDAASWHTSNQLRDWLAQHNADAQVRGGPQIKAVPLPSCAPFLNVIEAVFSGMARAVIHNSNYPSAEEAKAAIDRYFVERNAHFQAHPERAGEWVWGLERQPAVFSEANTCKDPAYR</sequence>
<dbReference type="NCBIfam" id="NF033545">
    <property type="entry name" value="transpos_IS630"/>
    <property type="match status" value="1"/>
</dbReference>
<protein>
    <submittedName>
        <fullName evidence="2">IS630 family transposase</fullName>
    </submittedName>
</protein>
<dbReference type="EMBL" id="WURB01000017">
    <property type="protein sequence ID" value="MXQ13538.1"/>
    <property type="molecule type" value="Genomic_DNA"/>
</dbReference>
<dbReference type="Proteomes" id="UP000436483">
    <property type="component" value="Unassembled WGS sequence"/>
</dbReference>
<proteinExistence type="predicted"/>
<dbReference type="Pfam" id="PF13358">
    <property type="entry name" value="DDE_3"/>
    <property type="match status" value="1"/>
</dbReference>
<gene>
    <name evidence="2" type="ORF">GR328_19145</name>
</gene>
<comment type="caution">
    <text evidence="2">The sequence shown here is derived from an EMBL/GenBank/DDBJ whole genome shotgun (WGS) entry which is preliminary data.</text>
</comment>
<evidence type="ECO:0000313" key="3">
    <source>
        <dbReference type="Proteomes" id="UP000436483"/>
    </source>
</evidence>
<reference evidence="2 3" key="1">
    <citation type="submission" date="2019-12" db="EMBL/GenBank/DDBJ databases">
        <authorList>
            <person name="Yuan C.-G."/>
        </authorList>
    </citation>
    <scope>NUCLEOTIDE SEQUENCE [LARGE SCALE GENOMIC DNA]</scope>
    <source>
        <strain evidence="2 3">KCTC 23863</strain>
    </source>
</reference>
<dbReference type="InterPro" id="IPR036397">
    <property type="entry name" value="RNaseH_sf"/>
</dbReference>
<dbReference type="OrthoDB" id="9803878at2"/>
<dbReference type="Gene3D" id="3.30.420.10">
    <property type="entry name" value="Ribonuclease H-like superfamily/Ribonuclease H"/>
    <property type="match status" value="1"/>
</dbReference>
<evidence type="ECO:0000313" key="2">
    <source>
        <dbReference type="EMBL" id="MXQ13538.1"/>
    </source>
</evidence>
<accession>A0A7X3MUL9</accession>
<feature type="domain" description="Tc1-like transposase DDE" evidence="1">
    <location>
        <begin position="147"/>
        <end position="296"/>
    </location>
</feature>
<evidence type="ECO:0000259" key="1">
    <source>
        <dbReference type="Pfam" id="PF13358"/>
    </source>
</evidence>
<dbReference type="InterPro" id="IPR047655">
    <property type="entry name" value="Transpos_IS630-like"/>
</dbReference>
<dbReference type="GO" id="GO:0003676">
    <property type="term" value="F:nucleic acid binding"/>
    <property type="evidence" value="ECO:0007669"/>
    <property type="project" value="InterPro"/>
</dbReference>
<reference evidence="2 3" key="2">
    <citation type="submission" date="2020-01" db="EMBL/GenBank/DDBJ databases">
        <title>Microvirga sp. nov., an arsenate reduction bacterium isolated from Tibet hotspring sediments.</title>
        <authorList>
            <person name="Xian W.-D."/>
            <person name="Li W.-J."/>
        </authorList>
    </citation>
    <scope>NUCLEOTIDE SEQUENCE [LARGE SCALE GENOMIC DNA]</scope>
    <source>
        <strain evidence="2 3">KCTC 23863</strain>
    </source>
</reference>